<dbReference type="Proteomes" id="UP001156441">
    <property type="component" value="Unassembled WGS sequence"/>
</dbReference>
<evidence type="ECO:0000256" key="9">
    <source>
        <dbReference type="SAM" id="MobiDB-lite"/>
    </source>
</evidence>
<keyword evidence="5" id="KW-0732">Signal</keyword>
<dbReference type="RefSeq" id="WP_260193215.1">
    <property type="nucleotide sequence ID" value="NZ_JAFFZE010000015.1"/>
</dbReference>
<dbReference type="PANTHER" id="PTHR30521">
    <property type="entry name" value="DEFERROCHELATASE/PEROXIDASE"/>
    <property type="match status" value="1"/>
</dbReference>
<keyword evidence="7" id="KW-0408">Iron</keyword>
<evidence type="ECO:0000256" key="8">
    <source>
        <dbReference type="ARBA" id="ARBA00025737"/>
    </source>
</evidence>
<sequence>MTTATTINYRELLTRENEAGIEPGTNSSVDRLLREVQGNVLKSHGRDHTTHLFVQFNDDVAAGRQFLARLADWVTCAHKQWEDSRARAEGMAAAERKKTLWEVTEAKAAVRGRSPVFVNLLLSKCGYDKLKLRKPDDEYFMAGAKKKAGDLNDPPCKSWEDGFQKEVHAVVMVAEDDPRKVDEQVRKVLDLLAKTGAGTRLFEEKGQALRIDDEGQRSLDEPPREHFGFLDGITDPLFFKKDIEKARPASGFAHNDPSAPLGLVLVEEPKDPANPEAQSCGSYVVYRKLRQHVDRFTKARNELAKQLKKQDGTHEGKYYTELANAYIMGRFRDGTPVVTQSTPGGGRVDDFDYTADTKGVRCPFQAHVRKTNPRGDTRDRRAERTHRIARRGMTYESGTDVGLLFLCAQSSIVNQFAFMQKSWANWLGFPKANTGLDPVIGQGKGEPKKPNDKDKVNHAGKVDKRVQQWPNKYGGEGKFKLQVGGNWREDPKECNWVELRGAEYFFAPSLPFLRSCPQQPMIVSPGRGHA</sequence>
<evidence type="ECO:0000256" key="3">
    <source>
        <dbReference type="ARBA" id="ARBA00022617"/>
    </source>
</evidence>
<protein>
    <submittedName>
        <fullName evidence="12">Dyp-type peroxidase</fullName>
    </submittedName>
</protein>
<gene>
    <name evidence="12" type="ORF">JT362_20975</name>
</gene>
<feature type="compositionally biased region" description="Basic and acidic residues" evidence="9">
    <location>
        <begin position="445"/>
        <end position="461"/>
    </location>
</feature>
<evidence type="ECO:0000256" key="1">
    <source>
        <dbReference type="ARBA" id="ARBA00001970"/>
    </source>
</evidence>
<dbReference type="PANTHER" id="PTHR30521:SF4">
    <property type="entry name" value="DEFERROCHELATASE"/>
    <property type="match status" value="1"/>
</dbReference>
<dbReference type="EMBL" id="JAFFZE010000015">
    <property type="protein sequence ID" value="MCT2585596.1"/>
    <property type="molecule type" value="Genomic_DNA"/>
</dbReference>
<evidence type="ECO:0000313" key="13">
    <source>
        <dbReference type="Proteomes" id="UP001156441"/>
    </source>
</evidence>
<dbReference type="InterPro" id="IPR048328">
    <property type="entry name" value="Dyp_perox_C"/>
</dbReference>
<evidence type="ECO:0000256" key="4">
    <source>
        <dbReference type="ARBA" id="ARBA00022723"/>
    </source>
</evidence>
<keyword evidence="4" id="KW-0479">Metal-binding</keyword>
<dbReference type="InterPro" id="IPR049509">
    <property type="entry name" value="DyP_N"/>
</dbReference>
<comment type="similarity">
    <text evidence="8">Belongs to the DyP-type peroxidase family.</text>
</comment>
<dbReference type="InterPro" id="IPR011008">
    <property type="entry name" value="Dimeric_a/b-barrel"/>
</dbReference>
<evidence type="ECO:0000313" key="12">
    <source>
        <dbReference type="EMBL" id="MCT2585596.1"/>
    </source>
</evidence>
<evidence type="ECO:0000256" key="2">
    <source>
        <dbReference type="ARBA" id="ARBA00022559"/>
    </source>
</evidence>
<feature type="domain" description="Dyp-type peroxidase C-terminal" evidence="10">
    <location>
        <begin position="274"/>
        <end position="423"/>
    </location>
</feature>
<comment type="cofactor">
    <cofactor evidence="1">
        <name>heme b</name>
        <dbReference type="ChEBI" id="CHEBI:60344"/>
    </cofactor>
</comment>
<organism evidence="12 13">
    <name type="scientific">Actinophytocola gossypii</name>
    <dbReference type="NCBI Taxonomy" id="2812003"/>
    <lineage>
        <taxon>Bacteria</taxon>
        <taxon>Bacillati</taxon>
        <taxon>Actinomycetota</taxon>
        <taxon>Actinomycetes</taxon>
        <taxon>Pseudonocardiales</taxon>
        <taxon>Pseudonocardiaceae</taxon>
    </lineage>
</organism>
<name>A0ABT2JCZ9_9PSEU</name>
<evidence type="ECO:0000259" key="11">
    <source>
        <dbReference type="Pfam" id="PF21105"/>
    </source>
</evidence>
<keyword evidence="13" id="KW-1185">Reference proteome</keyword>
<evidence type="ECO:0000256" key="5">
    <source>
        <dbReference type="ARBA" id="ARBA00022729"/>
    </source>
</evidence>
<reference evidence="12 13" key="1">
    <citation type="submission" date="2021-02" db="EMBL/GenBank/DDBJ databases">
        <title>Actinophytocola xerophila sp. nov., isolated from soil of cotton cropping field.</title>
        <authorList>
            <person name="Huang R."/>
            <person name="Chen X."/>
            <person name="Ge X."/>
            <person name="Liu W."/>
        </authorList>
    </citation>
    <scope>NUCLEOTIDE SEQUENCE [LARGE SCALE GENOMIC DNA]</scope>
    <source>
        <strain evidence="12 13">S1-96</strain>
    </source>
</reference>
<evidence type="ECO:0000259" key="10">
    <source>
        <dbReference type="Pfam" id="PF20628"/>
    </source>
</evidence>
<dbReference type="InterPro" id="IPR006314">
    <property type="entry name" value="Dyp_peroxidase"/>
</dbReference>
<dbReference type="SUPFAM" id="SSF54909">
    <property type="entry name" value="Dimeric alpha+beta barrel"/>
    <property type="match status" value="1"/>
</dbReference>
<keyword evidence="3" id="KW-0349">Heme</keyword>
<comment type="caution">
    <text evidence="12">The sequence shown here is derived from an EMBL/GenBank/DDBJ whole genome shotgun (WGS) entry which is preliminary data.</text>
</comment>
<evidence type="ECO:0000256" key="6">
    <source>
        <dbReference type="ARBA" id="ARBA00023002"/>
    </source>
</evidence>
<keyword evidence="6" id="KW-0560">Oxidoreductase</keyword>
<dbReference type="PROSITE" id="PS51404">
    <property type="entry name" value="DYP_PEROXIDASE"/>
    <property type="match status" value="1"/>
</dbReference>
<proteinExistence type="inferred from homology"/>
<feature type="domain" description="DyP dimeric alpha+beta barrel" evidence="11">
    <location>
        <begin position="35"/>
        <end position="193"/>
    </location>
</feature>
<keyword evidence="2 12" id="KW-0575">Peroxidase</keyword>
<dbReference type="GO" id="GO:0004601">
    <property type="term" value="F:peroxidase activity"/>
    <property type="evidence" value="ECO:0007669"/>
    <property type="project" value="UniProtKB-KW"/>
</dbReference>
<dbReference type="Pfam" id="PF20628">
    <property type="entry name" value="Dyp_perox_C"/>
    <property type="match status" value="1"/>
</dbReference>
<feature type="region of interest" description="Disordered" evidence="9">
    <location>
        <begin position="438"/>
        <end position="461"/>
    </location>
</feature>
<evidence type="ECO:0000256" key="7">
    <source>
        <dbReference type="ARBA" id="ARBA00023004"/>
    </source>
</evidence>
<dbReference type="Pfam" id="PF21105">
    <property type="entry name" value="DyP_N"/>
    <property type="match status" value="1"/>
</dbReference>
<accession>A0ABT2JCZ9</accession>